<keyword evidence="5 7" id="KW-0472">Membrane</keyword>
<evidence type="ECO:0000256" key="3">
    <source>
        <dbReference type="ARBA" id="ARBA00022692"/>
    </source>
</evidence>
<evidence type="ECO:0000259" key="8">
    <source>
        <dbReference type="Pfam" id="PF03176"/>
    </source>
</evidence>
<dbReference type="EMBL" id="CAFBPJ010000121">
    <property type="protein sequence ID" value="CAB5022667.1"/>
    <property type="molecule type" value="Genomic_DNA"/>
</dbReference>
<accession>A0A6J6Q5V5</accession>
<feature type="transmembrane region" description="Helical" evidence="7">
    <location>
        <begin position="661"/>
        <end position="682"/>
    </location>
</feature>
<feature type="transmembrane region" description="Helical" evidence="7">
    <location>
        <begin position="731"/>
        <end position="754"/>
    </location>
</feature>
<comment type="subcellular location">
    <subcellularLocation>
        <location evidence="1">Cell membrane</location>
        <topology evidence="1">Multi-pass membrane protein</topology>
    </subcellularLocation>
</comment>
<proteinExistence type="predicted"/>
<feature type="domain" description="Membrane transport protein MMPL" evidence="8">
    <location>
        <begin position="160"/>
        <end position="425"/>
    </location>
</feature>
<feature type="transmembrane region" description="Helical" evidence="7">
    <location>
        <begin position="620"/>
        <end position="641"/>
    </location>
</feature>
<feature type="transmembrane region" description="Helical" evidence="7">
    <location>
        <begin position="703"/>
        <end position="725"/>
    </location>
</feature>
<feature type="transmembrane region" description="Helical" evidence="7">
    <location>
        <begin position="363"/>
        <end position="389"/>
    </location>
</feature>
<dbReference type="InterPro" id="IPR004869">
    <property type="entry name" value="MMPL_dom"/>
</dbReference>
<evidence type="ECO:0000256" key="7">
    <source>
        <dbReference type="SAM" id="Phobius"/>
    </source>
</evidence>
<evidence type="ECO:0000256" key="2">
    <source>
        <dbReference type="ARBA" id="ARBA00022475"/>
    </source>
</evidence>
<evidence type="ECO:0000313" key="9">
    <source>
        <dbReference type="EMBL" id="CAB4707080.1"/>
    </source>
</evidence>
<gene>
    <name evidence="9" type="ORF">UFOPK2625_00798</name>
    <name evidence="10" type="ORF">UFOPK4092_01030</name>
</gene>
<feature type="transmembrane region" description="Helical" evidence="7">
    <location>
        <begin position="337"/>
        <end position="357"/>
    </location>
</feature>
<sequence length="816" mass="84005">MAHCGFNWCNCQLLIWGVFFVPGLSKWAIRRPVVALIAWVIALCAIVGLGSQLGGALNDSFSLPATESTAAQELLSSGGDGAAGSGAGARIVWSPTDLSSASTGGAVDPLVLSEITPVLQQIADLASVSCVTLPTGAGLGPNCPAPPAGMTPDQLKDLPQDQQQAISDAGAAFAAASSAVSPDGSVAYSDITFVDGVVSAGDATALLAAVKSANTEQLQVGANGQGLEWAAQEPPKSEGIGIGVAIIILLIAFGSVIAAGMPIFVAVVGLAMGQMAVLLVANFLDVATFAPTLAAMIGLGVGIDYALFVMNRFRQAVLAGHEPKAAALESVETAGRAVLFAGGTVVIALLGLFVLRINFFDGLAVAAAVTVVMVMLSALWMLPALLSLLGNKALGIRLPWGKKPGQVHPEGKRWAQYGHGLQRRPWLTTIGAVVVIVVLAIPVLSLRQGFADDSGKPEGSSSRIAYDLMSSGFGPGVNGPFFAAVKLPAPNDVAAFTTIVNGLSEAEGVAAVLPTAQMVPLIAMNPESFGPDGTVATIMITPNSAPQDEATTALLDRLRSEVNPGLEAETGAEIYIGGAQAITSDFTTVLTDALPIFLLVVVGLGFLALVLLFHSLVVPLTAAITSLMSFAAAMGITVAVFQWGWLAGPIGISGTGPIMPFLPIMVFAILFGLSMDYQVFLVTRMQEEWARTGDNAASVRRGLAGSGRVVMIAAAIMASVFLAFVPTPDSTIKLFGISLASAVIIDAFLVRLVLVPSLMSILGKANWWLPNWLDRILPRVQIEPGADEIEDGDYAGGASDGDDLPGGEVARDPVSV</sequence>
<feature type="domain" description="Membrane transport protein MMPL" evidence="8">
    <location>
        <begin position="493"/>
        <end position="769"/>
    </location>
</feature>
<feature type="transmembrane region" description="Helical" evidence="7">
    <location>
        <begin position="239"/>
        <end position="258"/>
    </location>
</feature>
<keyword evidence="2" id="KW-1003">Cell membrane</keyword>
<name>A0A6J6Q5V5_9ZZZZ</name>
<evidence type="ECO:0000256" key="5">
    <source>
        <dbReference type="ARBA" id="ARBA00023136"/>
    </source>
</evidence>
<keyword evidence="4 7" id="KW-1133">Transmembrane helix</keyword>
<dbReference type="InterPro" id="IPR050545">
    <property type="entry name" value="Mycobact_MmpL"/>
</dbReference>
<feature type="transmembrane region" description="Helical" evidence="7">
    <location>
        <begin position="289"/>
        <end position="308"/>
    </location>
</feature>
<dbReference type="EMBL" id="CAEZXZ010000109">
    <property type="protein sequence ID" value="CAB4707080.1"/>
    <property type="molecule type" value="Genomic_DNA"/>
</dbReference>
<dbReference type="GO" id="GO:0005886">
    <property type="term" value="C:plasma membrane"/>
    <property type="evidence" value="ECO:0007669"/>
    <property type="project" value="UniProtKB-SubCell"/>
</dbReference>
<evidence type="ECO:0000256" key="1">
    <source>
        <dbReference type="ARBA" id="ARBA00004651"/>
    </source>
</evidence>
<dbReference type="PANTHER" id="PTHR33406">
    <property type="entry name" value="MEMBRANE PROTEIN MJ1562-RELATED"/>
    <property type="match status" value="1"/>
</dbReference>
<feature type="region of interest" description="Disordered" evidence="6">
    <location>
        <begin position="787"/>
        <end position="816"/>
    </location>
</feature>
<dbReference type="AlphaFoldDB" id="A0A6J6Q5V5"/>
<feature type="transmembrane region" description="Helical" evidence="7">
    <location>
        <begin position="593"/>
        <end position="613"/>
    </location>
</feature>
<organism evidence="9">
    <name type="scientific">freshwater metagenome</name>
    <dbReference type="NCBI Taxonomy" id="449393"/>
    <lineage>
        <taxon>unclassified sequences</taxon>
        <taxon>metagenomes</taxon>
        <taxon>ecological metagenomes</taxon>
    </lineage>
</organism>
<evidence type="ECO:0000313" key="10">
    <source>
        <dbReference type="EMBL" id="CAB5022667.1"/>
    </source>
</evidence>
<evidence type="ECO:0000256" key="4">
    <source>
        <dbReference type="ARBA" id="ARBA00022989"/>
    </source>
</evidence>
<dbReference type="SUPFAM" id="SSF82866">
    <property type="entry name" value="Multidrug efflux transporter AcrB transmembrane domain"/>
    <property type="match status" value="2"/>
</dbReference>
<feature type="transmembrane region" description="Helical" evidence="7">
    <location>
        <begin position="426"/>
        <end position="446"/>
    </location>
</feature>
<protein>
    <submittedName>
        <fullName evidence="9">Unannotated protein</fullName>
    </submittedName>
</protein>
<reference evidence="9" key="1">
    <citation type="submission" date="2020-05" db="EMBL/GenBank/DDBJ databases">
        <authorList>
            <person name="Chiriac C."/>
            <person name="Salcher M."/>
            <person name="Ghai R."/>
            <person name="Kavagutti S V."/>
        </authorList>
    </citation>
    <scope>NUCLEOTIDE SEQUENCE</scope>
</reference>
<dbReference type="Gene3D" id="1.20.1640.10">
    <property type="entry name" value="Multidrug efflux transporter AcrB transmembrane domain"/>
    <property type="match status" value="2"/>
</dbReference>
<evidence type="ECO:0000256" key="6">
    <source>
        <dbReference type="SAM" id="MobiDB-lite"/>
    </source>
</evidence>
<dbReference type="Pfam" id="PF03176">
    <property type="entry name" value="MMPL"/>
    <property type="match status" value="2"/>
</dbReference>
<keyword evidence="3 7" id="KW-0812">Transmembrane</keyword>
<feature type="transmembrane region" description="Helical" evidence="7">
    <location>
        <begin position="33"/>
        <end position="53"/>
    </location>
</feature>
<dbReference type="PANTHER" id="PTHR33406:SF11">
    <property type="entry name" value="MEMBRANE PROTEIN SCO6666-RELATED"/>
    <property type="match status" value="1"/>
</dbReference>